<organism evidence="1 2">
    <name type="scientific">Cryptococcus neoformans Tu259-1</name>
    <dbReference type="NCBI Taxonomy" id="1230072"/>
    <lineage>
        <taxon>Eukaryota</taxon>
        <taxon>Fungi</taxon>
        <taxon>Dikarya</taxon>
        <taxon>Basidiomycota</taxon>
        <taxon>Agaricomycotina</taxon>
        <taxon>Tremellomycetes</taxon>
        <taxon>Tremellales</taxon>
        <taxon>Cryptococcaceae</taxon>
        <taxon>Cryptococcus</taxon>
        <taxon>Cryptococcus neoformans species complex</taxon>
    </lineage>
</organism>
<gene>
    <name evidence="1" type="ORF">C361_03598</name>
</gene>
<comment type="caution">
    <text evidence="1">The sequence shown here is derived from an EMBL/GenBank/DDBJ whole genome shotgun (WGS) entry which is preliminary data.</text>
</comment>
<sequence>MSASQQSTKPEDSQQSDEDWIVEHCKWLDQTLASEHPEWTAEKRQSIVEQSMTNTIKLTNEVFTELSAKHPEWTEEQLQEAVEEETIARSASRLINAARNWVSEQGSNASQR</sequence>
<accession>A0A854QJM4</accession>
<dbReference type="EMBL" id="AMKT01000044">
    <property type="protein sequence ID" value="OXG20624.1"/>
    <property type="molecule type" value="Genomic_DNA"/>
</dbReference>
<name>A0A854QJM4_CRYNE</name>
<dbReference type="Proteomes" id="UP000199727">
    <property type="component" value="Unassembled WGS sequence"/>
</dbReference>
<evidence type="ECO:0000313" key="2">
    <source>
        <dbReference type="Proteomes" id="UP000199727"/>
    </source>
</evidence>
<dbReference type="OrthoDB" id="2574271at2759"/>
<protein>
    <submittedName>
        <fullName evidence="1">Uncharacterized protein</fullName>
    </submittedName>
</protein>
<evidence type="ECO:0000313" key="1">
    <source>
        <dbReference type="EMBL" id="OXG20624.1"/>
    </source>
</evidence>
<reference evidence="1 2" key="1">
    <citation type="submission" date="2017-06" db="EMBL/GenBank/DDBJ databases">
        <title>Global population genomics of the pathogenic fungus Cryptococcus neoformans var. grubii.</title>
        <authorList>
            <person name="Cuomo C."/>
            <person name="Litvintseva A."/>
            <person name="Chen Y."/>
            <person name="Young S."/>
            <person name="Zeng Q."/>
            <person name="Chapman S."/>
            <person name="Gujja S."/>
            <person name="Saif S."/>
            <person name="Birren B."/>
        </authorList>
    </citation>
    <scope>NUCLEOTIDE SEQUENCE [LARGE SCALE GENOMIC DNA]</scope>
    <source>
        <strain evidence="1 2">Tu259-1</strain>
    </source>
</reference>
<proteinExistence type="predicted"/>
<dbReference type="AlphaFoldDB" id="A0A854QJM4"/>